<evidence type="ECO:0000256" key="5">
    <source>
        <dbReference type="ARBA" id="ARBA00023027"/>
    </source>
</evidence>
<dbReference type="InterPro" id="IPR011032">
    <property type="entry name" value="GroES-like_sf"/>
</dbReference>
<keyword evidence="5" id="KW-0520">NAD</keyword>
<feature type="domain" description="Enoyl reductase (ER)" evidence="7">
    <location>
        <begin position="18"/>
        <end position="361"/>
    </location>
</feature>
<reference evidence="8" key="1">
    <citation type="journal article" date="2014" name="Int. J. Syst. Evol. Microbiol.">
        <title>Complete genome sequence of Corynebacterium casei LMG S-19264T (=DSM 44701T), isolated from a smear-ripened cheese.</title>
        <authorList>
            <consortium name="US DOE Joint Genome Institute (JGI-PGF)"/>
            <person name="Walter F."/>
            <person name="Albersmeier A."/>
            <person name="Kalinowski J."/>
            <person name="Ruckert C."/>
        </authorList>
    </citation>
    <scope>NUCLEOTIDE SEQUENCE</scope>
    <source>
        <strain evidence="8">CGMCC 1.15794</strain>
    </source>
</reference>
<evidence type="ECO:0000259" key="7">
    <source>
        <dbReference type="SMART" id="SM00829"/>
    </source>
</evidence>
<dbReference type="InterPro" id="IPR020843">
    <property type="entry name" value="ER"/>
</dbReference>
<evidence type="ECO:0000313" key="9">
    <source>
        <dbReference type="Proteomes" id="UP000657592"/>
    </source>
</evidence>
<gene>
    <name evidence="8" type="primary">adhE1</name>
    <name evidence="8" type="ORF">GCM10010921_24150</name>
</gene>
<keyword evidence="2 6" id="KW-0479">Metal-binding</keyword>
<keyword evidence="9" id="KW-1185">Reference proteome</keyword>
<dbReference type="InterPro" id="IPR002328">
    <property type="entry name" value="ADH_Zn_CS"/>
</dbReference>
<dbReference type="SUPFAM" id="SSF50129">
    <property type="entry name" value="GroES-like"/>
    <property type="match status" value="2"/>
</dbReference>
<accession>A0A917IGH0</accession>
<name>A0A917IGH0_9MICO</name>
<dbReference type="PANTHER" id="PTHR43880">
    <property type="entry name" value="ALCOHOL DEHYDROGENASE"/>
    <property type="match status" value="1"/>
</dbReference>
<dbReference type="Pfam" id="PF08240">
    <property type="entry name" value="ADH_N"/>
    <property type="match status" value="1"/>
</dbReference>
<dbReference type="SUPFAM" id="SSF51735">
    <property type="entry name" value="NAD(P)-binding Rossmann-fold domains"/>
    <property type="match status" value="1"/>
</dbReference>
<dbReference type="Gene3D" id="3.90.180.10">
    <property type="entry name" value="Medium-chain alcohol dehydrogenases, catalytic domain"/>
    <property type="match status" value="1"/>
</dbReference>
<dbReference type="EMBL" id="BMJY01000012">
    <property type="protein sequence ID" value="GGH47433.1"/>
    <property type="molecule type" value="Genomic_DNA"/>
</dbReference>
<dbReference type="GO" id="GO:0005829">
    <property type="term" value="C:cytosol"/>
    <property type="evidence" value="ECO:0007669"/>
    <property type="project" value="TreeGrafter"/>
</dbReference>
<evidence type="ECO:0000256" key="4">
    <source>
        <dbReference type="ARBA" id="ARBA00023002"/>
    </source>
</evidence>
<comment type="cofactor">
    <cofactor evidence="6">
        <name>Zn(2+)</name>
        <dbReference type="ChEBI" id="CHEBI:29105"/>
    </cofactor>
</comment>
<evidence type="ECO:0000256" key="2">
    <source>
        <dbReference type="ARBA" id="ARBA00022723"/>
    </source>
</evidence>
<evidence type="ECO:0000256" key="6">
    <source>
        <dbReference type="RuleBase" id="RU361277"/>
    </source>
</evidence>
<dbReference type="InterPro" id="IPR013154">
    <property type="entry name" value="ADH-like_N"/>
</dbReference>
<dbReference type="SMART" id="SM00829">
    <property type="entry name" value="PKS_ER"/>
    <property type="match status" value="1"/>
</dbReference>
<keyword evidence="4" id="KW-0560">Oxidoreductase</keyword>
<dbReference type="Gene3D" id="3.40.50.720">
    <property type="entry name" value="NAD(P)-binding Rossmann-like Domain"/>
    <property type="match status" value="1"/>
</dbReference>
<evidence type="ECO:0000313" key="8">
    <source>
        <dbReference type="EMBL" id="GGH47433.1"/>
    </source>
</evidence>
<dbReference type="Proteomes" id="UP000657592">
    <property type="component" value="Unassembled WGS sequence"/>
</dbReference>
<organism evidence="8 9">
    <name type="scientific">Microbacterium album</name>
    <dbReference type="NCBI Taxonomy" id="2053191"/>
    <lineage>
        <taxon>Bacteria</taxon>
        <taxon>Bacillati</taxon>
        <taxon>Actinomycetota</taxon>
        <taxon>Actinomycetes</taxon>
        <taxon>Micrococcales</taxon>
        <taxon>Microbacteriaceae</taxon>
        <taxon>Microbacterium</taxon>
    </lineage>
</organism>
<dbReference type="PANTHER" id="PTHR43880:SF12">
    <property type="entry name" value="ALCOHOL DEHYDROGENASE CLASS-3"/>
    <property type="match status" value="1"/>
</dbReference>
<dbReference type="PROSITE" id="PS00059">
    <property type="entry name" value="ADH_ZINC"/>
    <property type="match status" value="1"/>
</dbReference>
<proteinExistence type="inferred from homology"/>
<dbReference type="InterPro" id="IPR013149">
    <property type="entry name" value="ADH-like_C"/>
</dbReference>
<evidence type="ECO:0000256" key="3">
    <source>
        <dbReference type="ARBA" id="ARBA00022833"/>
    </source>
</evidence>
<keyword evidence="3 6" id="KW-0862">Zinc</keyword>
<protein>
    <submittedName>
        <fullName evidence="8">Alcohol dehydrogenase</fullName>
    </submittedName>
</protein>
<dbReference type="AlphaFoldDB" id="A0A917IGH0"/>
<dbReference type="Pfam" id="PF00107">
    <property type="entry name" value="ADH_zinc_N"/>
    <property type="match status" value="1"/>
</dbReference>
<dbReference type="GO" id="GO:0051903">
    <property type="term" value="F:S-(hydroxymethyl)glutathione dehydrogenase [NAD(P)+] activity"/>
    <property type="evidence" value="ECO:0007669"/>
    <property type="project" value="TreeGrafter"/>
</dbReference>
<sequence>MKITAAVLERQGASEPFADSQPVRVQQLELDQPGPTELLVRITAAGVCHSDLSRVQGARECAVPMALGHEGAGIVEAVGSSVTAFSVGDQVTCIFMPRCGECENCQSAQWRLCSRGLQANATGEMLAGGRRLHRSSGPVDHHGGASVFATHAVVDQASVFKVPHEVPSEVAALLGCAVLTGGGAVLNSGRLSEGETVAIVGMGGVGLAAGLVAKAVGAEKVVAVDQLASKLEKAREICADETYTPAQALEVGVRADLVVECVGHPAAFQTAYSLLDTAGRLVTIGLPKPGVTAPLDLLDLVTQARSITGSYMGSGLPGQDIDRYVQLYLDGRLPIDRLISSELPLSEINAAMDRLKEGHVIRQIVRP</sequence>
<dbReference type="GO" id="GO:0046294">
    <property type="term" value="P:formaldehyde catabolic process"/>
    <property type="evidence" value="ECO:0007669"/>
    <property type="project" value="TreeGrafter"/>
</dbReference>
<evidence type="ECO:0000256" key="1">
    <source>
        <dbReference type="ARBA" id="ARBA00008072"/>
    </source>
</evidence>
<dbReference type="RefSeq" id="WP_188756550.1">
    <property type="nucleotide sequence ID" value="NZ_BMJY01000012.1"/>
</dbReference>
<dbReference type="GO" id="GO:0008270">
    <property type="term" value="F:zinc ion binding"/>
    <property type="evidence" value="ECO:0007669"/>
    <property type="project" value="InterPro"/>
</dbReference>
<dbReference type="InterPro" id="IPR036291">
    <property type="entry name" value="NAD(P)-bd_dom_sf"/>
</dbReference>
<comment type="similarity">
    <text evidence="1 6">Belongs to the zinc-containing alcohol dehydrogenase family.</text>
</comment>
<comment type="caution">
    <text evidence="8">The sequence shown here is derived from an EMBL/GenBank/DDBJ whole genome shotgun (WGS) entry which is preliminary data.</text>
</comment>
<reference evidence="8" key="2">
    <citation type="submission" date="2020-09" db="EMBL/GenBank/DDBJ databases">
        <authorList>
            <person name="Sun Q."/>
            <person name="Zhou Y."/>
        </authorList>
    </citation>
    <scope>NUCLEOTIDE SEQUENCE</scope>
    <source>
        <strain evidence="8">CGMCC 1.15794</strain>
    </source>
</reference>